<evidence type="ECO:0000259" key="3">
    <source>
        <dbReference type="Pfam" id="PF18962"/>
    </source>
</evidence>
<organism evidence="4 5">
    <name type="scientific">Polaribacter vadi</name>
    <dbReference type="NCBI Taxonomy" id="1774273"/>
    <lineage>
        <taxon>Bacteria</taxon>
        <taxon>Pseudomonadati</taxon>
        <taxon>Bacteroidota</taxon>
        <taxon>Flavobacteriia</taxon>
        <taxon>Flavobacteriales</taxon>
        <taxon>Flavobacteriaceae</taxon>
    </lineage>
</organism>
<name>A0A1B8TTN7_9FLAO</name>
<gene>
    <name evidence="4" type="ORF">LPB3_12165</name>
</gene>
<evidence type="ECO:0000256" key="2">
    <source>
        <dbReference type="SAM" id="SignalP"/>
    </source>
</evidence>
<dbReference type="RefSeq" id="WP_065319866.1">
    <property type="nucleotide sequence ID" value="NZ_LSFM01000023.1"/>
</dbReference>
<proteinExistence type="predicted"/>
<dbReference type="EMBL" id="LSFM01000023">
    <property type="protein sequence ID" value="OBY62888.1"/>
    <property type="molecule type" value="Genomic_DNA"/>
</dbReference>
<dbReference type="NCBIfam" id="TIGR04183">
    <property type="entry name" value="Por_Secre_tail"/>
    <property type="match status" value="1"/>
</dbReference>
<sequence>MKKITFLLVLFALAFNTASAQTVFDFDTNAVDNGNNVTEAIDGITVTFNNDTSTDPDDTSAVAASSFGGSSGDIVLASSASSATFTFSEAVDVNSIIAIEAATASLDYTFTPTGGSNSPVVVSLVGGVAPTVNLNWTGVTSFTVTSSGGFMAFDDLSVSAIASSPSGIVFDFDTNAVDNGNNITEAIDGITVTFNNDTSTDPDDTVYTGSADGYGGASGFAVLASGSSATFTFSEAVDVNSIIAVELFGRTLNYTFTPTGGSNSPVVVSLVDGVLGSAVDLNWTGVTSFTVTSSGGLMAFDDLSVSDATLSIPVNYISQKTRVYPNPVQNILNIKNVSDLKYINVYNSLGQMVLQSKQEHIDVSNLTKGMYILQIHTAAGTETKRIIKK</sequence>
<evidence type="ECO:0000313" key="4">
    <source>
        <dbReference type="EMBL" id="OBY62888.1"/>
    </source>
</evidence>
<evidence type="ECO:0000313" key="5">
    <source>
        <dbReference type="Proteomes" id="UP000092584"/>
    </source>
</evidence>
<dbReference type="AlphaFoldDB" id="A0A1B8TTN7"/>
<feature type="chain" id="PRO_5008615607" description="Secretion system C-terminal sorting domain-containing protein" evidence="2">
    <location>
        <begin position="21"/>
        <end position="389"/>
    </location>
</feature>
<dbReference type="Proteomes" id="UP000092584">
    <property type="component" value="Unassembled WGS sequence"/>
</dbReference>
<dbReference type="Pfam" id="PF18962">
    <property type="entry name" value="Por_Secre_tail"/>
    <property type="match status" value="1"/>
</dbReference>
<keyword evidence="1 2" id="KW-0732">Signal</keyword>
<evidence type="ECO:0000256" key="1">
    <source>
        <dbReference type="ARBA" id="ARBA00022729"/>
    </source>
</evidence>
<dbReference type="STRING" id="1774273.LPB03_12150"/>
<reference evidence="5" key="1">
    <citation type="submission" date="2016-02" db="EMBL/GenBank/DDBJ databases">
        <authorList>
            <person name="Shin S.-K."/>
            <person name="Yi H."/>
            <person name="Kim E."/>
        </authorList>
    </citation>
    <scope>NUCLEOTIDE SEQUENCE [LARGE SCALE GENOMIC DNA]</scope>
    <source>
        <strain evidence="5">LPB0003</strain>
    </source>
</reference>
<comment type="caution">
    <text evidence="4">The sequence shown here is derived from an EMBL/GenBank/DDBJ whole genome shotgun (WGS) entry which is preliminary data.</text>
</comment>
<protein>
    <recommendedName>
        <fullName evidence="3">Secretion system C-terminal sorting domain-containing protein</fullName>
    </recommendedName>
</protein>
<keyword evidence="5" id="KW-1185">Reference proteome</keyword>
<feature type="signal peptide" evidence="2">
    <location>
        <begin position="1"/>
        <end position="20"/>
    </location>
</feature>
<dbReference type="InterPro" id="IPR026444">
    <property type="entry name" value="Secre_tail"/>
</dbReference>
<accession>A0A1B8TTN7</accession>
<feature type="domain" description="Secretion system C-terminal sorting" evidence="3">
    <location>
        <begin position="323"/>
        <end position="387"/>
    </location>
</feature>